<dbReference type="AlphaFoldDB" id="A0A150LAJ2"/>
<evidence type="ECO:0000313" key="1">
    <source>
        <dbReference type="EMBL" id="KYD09029.1"/>
    </source>
</evidence>
<name>A0A150LAJ2_9BACI</name>
<dbReference type="Proteomes" id="UP000075683">
    <property type="component" value="Unassembled WGS sequence"/>
</dbReference>
<comment type="caution">
    <text evidence="1">The sequence shown here is derived from an EMBL/GenBank/DDBJ whole genome shotgun (WGS) entry which is preliminary data.</text>
</comment>
<organism evidence="1 2">
    <name type="scientific">Caldibacillus debilis</name>
    <dbReference type="NCBI Taxonomy" id="301148"/>
    <lineage>
        <taxon>Bacteria</taxon>
        <taxon>Bacillati</taxon>
        <taxon>Bacillota</taxon>
        <taxon>Bacilli</taxon>
        <taxon>Bacillales</taxon>
        <taxon>Bacillaceae</taxon>
        <taxon>Caldibacillus</taxon>
    </lineage>
</organism>
<accession>A0A150LAJ2</accession>
<protein>
    <submittedName>
        <fullName evidence="1">Uncharacterized protein</fullName>
    </submittedName>
</protein>
<dbReference type="EMBL" id="LQYT01000133">
    <property type="protein sequence ID" value="KYD09029.1"/>
    <property type="molecule type" value="Genomic_DNA"/>
</dbReference>
<sequence>MANTSSVLGLAKRIPISSIPFDRYEKDFMRRCGCFMANQPHLVPLRSRVSREHADDSNGRLWPW</sequence>
<proteinExistence type="predicted"/>
<gene>
    <name evidence="1" type="ORF">B4135_3940</name>
</gene>
<evidence type="ECO:0000313" key="2">
    <source>
        <dbReference type="Proteomes" id="UP000075683"/>
    </source>
</evidence>
<reference evidence="1 2" key="1">
    <citation type="submission" date="2016-01" db="EMBL/GenBank/DDBJ databases">
        <title>Draft Genome Sequences of Seven Thermophilic Sporeformers Isolated from Foods.</title>
        <authorList>
            <person name="Berendsen E.M."/>
            <person name="Wells-Bennik M.H."/>
            <person name="Krawcyk A.O."/>
            <person name="De Jong A."/>
            <person name="Holsappel S."/>
            <person name="Eijlander R.T."/>
            <person name="Kuipers O.P."/>
        </authorList>
    </citation>
    <scope>NUCLEOTIDE SEQUENCE [LARGE SCALE GENOMIC DNA]</scope>
    <source>
        <strain evidence="1 2">B4135</strain>
    </source>
</reference>